<gene>
    <name evidence="13" type="ORF">MIMGU_mgv1a026283mg</name>
</gene>
<evidence type="ECO:0000256" key="1">
    <source>
        <dbReference type="ARBA" id="ARBA00004167"/>
    </source>
</evidence>
<feature type="region of interest" description="Disordered" evidence="10">
    <location>
        <begin position="522"/>
        <end position="559"/>
    </location>
</feature>
<sequence>DALLSLKAGFNSSFLDTNWTGIMCYMNETPYWHGIQCVDSRVTGVILENMGIFGEIKVDAFVNLTELSNLSFKNNFITGNLMDFATNPKLRNIDLSENRFHGEIPSSLIYINSLESLILHDNKLTGPIPGFNQSTLKTFNVSNNNLSGAIPETKTLQSFSPSSYAGNEYLCGPPTPTLCRSRNDLSDQLKSENSSEDSNHNSHIEAIMIVVNVIVLVVVIFLLIIYYLKYKKLKKVARPKNISPKDEEDRESDQVVEKGKLVFMDNNGNINNRGRFELDDLLKASAEGLGRGNFGNCYKAMLEIGEAVVVKKLVDLKPLSSDEFFKQVTRIAGLKHPNLLPLLGCYYSKDEKLFLYRFAANGNVYNRLHGGRGTGGRVPFRWGSRLAVARGVARAVEYLHLSAARSPTTAPHGNLKPSNVLLGENDDVLVTDYGLTSLVAAPIAAQRMVAYKTPEYQSCKKISKKSDVWSYGSLLLELLTGRIPAHSAPPGTGGIDLCGWVNRAVREEWTAEIFDPEIAVQKDANSEDDELSYSSLDRSAATNDSLSATSSVVIADDRR</sequence>
<evidence type="ECO:0000256" key="3">
    <source>
        <dbReference type="ARBA" id="ARBA00022614"/>
    </source>
</evidence>
<dbReference type="PANTHER" id="PTHR48007:SF43">
    <property type="entry name" value="POLLEN RECEPTOR-LIKE KINASE 4"/>
    <property type="match status" value="1"/>
</dbReference>
<dbReference type="InterPro" id="IPR001611">
    <property type="entry name" value="Leu-rich_rpt"/>
</dbReference>
<dbReference type="Gene3D" id="1.10.510.10">
    <property type="entry name" value="Transferase(Phosphotransferase) domain 1"/>
    <property type="match status" value="1"/>
</dbReference>
<evidence type="ECO:0000259" key="12">
    <source>
        <dbReference type="PROSITE" id="PS50011"/>
    </source>
</evidence>
<dbReference type="InterPro" id="IPR000719">
    <property type="entry name" value="Prot_kinase_dom"/>
</dbReference>
<evidence type="ECO:0000256" key="10">
    <source>
        <dbReference type="SAM" id="MobiDB-lite"/>
    </source>
</evidence>
<dbReference type="Pfam" id="PF07714">
    <property type="entry name" value="PK_Tyr_Ser-Thr"/>
    <property type="match status" value="1"/>
</dbReference>
<dbReference type="PANTHER" id="PTHR48007">
    <property type="entry name" value="LEUCINE-RICH REPEAT RECEPTOR-LIKE PROTEIN KINASE PXC1"/>
    <property type="match status" value="1"/>
</dbReference>
<dbReference type="InterPro" id="IPR046959">
    <property type="entry name" value="PRK1-6/SRF4-like"/>
</dbReference>
<dbReference type="InterPro" id="IPR011009">
    <property type="entry name" value="Kinase-like_dom_sf"/>
</dbReference>
<dbReference type="InterPro" id="IPR032675">
    <property type="entry name" value="LRR_dom_sf"/>
</dbReference>
<accession>A0A022PUL2</accession>
<evidence type="ECO:0000256" key="6">
    <source>
        <dbReference type="ARBA" id="ARBA00022737"/>
    </source>
</evidence>
<name>A0A022PUL2_ERYGU</name>
<dbReference type="GO" id="GO:0004672">
    <property type="term" value="F:protein kinase activity"/>
    <property type="evidence" value="ECO:0007669"/>
    <property type="project" value="InterPro"/>
</dbReference>
<keyword evidence="2" id="KW-0597">Phosphoprotein</keyword>
<dbReference type="PROSITE" id="PS00107">
    <property type="entry name" value="PROTEIN_KINASE_ATP"/>
    <property type="match status" value="1"/>
</dbReference>
<keyword evidence="14" id="KW-1185">Reference proteome</keyword>
<dbReference type="Gene3D" id="3.80.10.10">
    <property type="entry name" value="Ribonuclease Inhibitor"/>
    <property type="match status" value="1"/>
</dbReference>
<dbReference type="Proteomes" id="UP000030748">
    <property type="component" value="Unassembled WGS sequence"/>
</dbReference>
<dbReference type="Gene3D" id="3.30.200.20">
    <property type="entry name" value="Phosphorylase Kinase, domain 1"/>
    <property type="match status" value="1"/>
</dbReference>
<keyword evidence="8 11" id="KW-0472">Membrane</keyword>
<keyword evidence="9" id="KW-0067">ATP-binding</keyword>
<dbReference type="Pfam" id="PF00560">
    <property type="entry name" value="LRR_1"/>
    <property type="match status" value="2"/>
</dbReference>
<keyword evidence="6" id="KW-0677">Repeat</keyword>
<evidence type="ECO:0000313" key="13">
    <source>
        <dbReference type="EMBL" id="EYU18493.1"/>
    </source>
</evidence>
<organism evidence="13 14">
    <name type="scientific">Erythranthe guttata</name>
    <name type="common">Yellow monkey flower</name>
    <name type="synonym">Mimulus guttatus</name>
    <dbReference type="NCBI Taxonomy" id="4155"/>
    <lineage>
        <taxon>Eukaryota</taxon>
        <taxon>Viridiplantae</taxon>
        <taxon>Streptophyta</taxon>
        <taxon>Embryophyta</taxon>
        <taxon>Tracheophyta</taxon>
        <taxon>Spermatophyta</taxon>
        <taxon>Magnoliopsida</taxon>
        <taxon>eudicotyledons</taxon>
        <taxon>Gunneridae</taxon>
        <taxon>Pentapetalae</taxon>
        <taxon>asterids</taxon>
        <taxon>lamiids</taxon>
        <taxon>Lamiales</taxon>
        <taxon>Phrymaceae</taxon>
        <taxon>Erythranthe</taxon>
    </lineage>
</organism>
<dbReference type="GO" id="GO:0016020">
    <property type="term" value="C:membrane"/>
    <property type="evidence" value="ECO:0007669"/>
    <property type="project" value="UniProtKB-SubCell"/>
</dbReference>
<keyword evidence="5" id="KW-0732">Signal</keyword>
<evidence type="ECO:0000256" key="7">
    <source>
        <dbReference type="ARBA" id="ARBA00022989"/>
    </source>
</evidence>
<keyword evidence="9" id="KW-0547">Nucleotide-binding</keyword>
<keyword evidence="4 11" id="KW-0812">Transmembrane</keyword>
<feature type="binding site" evidence="9">
    <location>
        <position position="312"/>
    </location>
    <ligand>
        <name>ATP</name>
        <dbReference type="ChEBI" id="CHEBI:30616"/>
    </ligand>
</feature>
<reference evidence="13 14" key="1">
    <citation type="journal article" date="2013" name="Proc. Natl. Acad. Sci. U.S.A.">
        <title>Fine-scale variation in meiotic recombination in Mimulus inferred from population shotgun sequencing.</title>
        <authorList>
            <person name="Hellsten U."/>
            <person name="Wright K.M."/>
            <person name="Jenkins J."/>
            <person name="Shu S."/>
            <person name="Yuan Y."/>
            <person name="Wessler S.R."/>
            <person name="Schmutz J."/>
            <person name="Willis J.H."/>
            <person name="Rokhsar D.S."/>
        </authorList>
    </citation>
    <scope>NUCLEOTIDE SEQUENCE [LARGE SCALE GENOMIC DNA]</scope>
    <source>
        <strain evidence="14">cv. DUN x IM62</strain>
    </source>
</reference>
<protein>
    <recommendedName>
        <fullName evidence="12">Protein kinase domain-containing protein</fullName>
    </recommendedName>
</protein>
<dbReference type="FunFam" id="3.80.10.10:FF:000722">
    <property type="entry name" value="Leucine-rich repeat receptor-like protein kinase"/>
    <property type="match status" value="1"/>
</dbReference>
<dbReference type="InterPro" id="IPR017441">
    <property type="entry name" value="Protein_kinase_ATP_BS"/>
</dbReference>
<dbReference type="eggNOG" id="ENOG502QRAJ">
    <property type="taxonomic scope" value="Eukaryota"/>
</dbReference>
<evidence type="ECO:0000313" key="14">
    <source>
        <dbReference type="Proteomes" id="UP000030748"/>
    </source>
</evidence>
<dbReference type="EMBL" id="KI632331">
    <property type="protein sequence ID" value="EYU18493.1"/>
    <property type="molecule type" value="Genomic_DNA"/>
</dbReference>
<comment type="subcellular location">
    <subcellularLocation>
        <location evidence="1">Membrane</location>
        <topology evidence="1">Single-pass membrane protein</topology>
    </subcellularLocation>
</comment>
<evidence type="ECO:0000256" key="5">
    <source>
        <dbReference type="ARBA" id="ARBA00022729"/>
    </source>
</evidence>
<evidence type="ECO:0000256" key="9">
    <source>
        <dbReference type="PROSITE-ProRule" id="PRU10141"/>
    </source>
</evidence>
<feature type="domain" description="Protein kinase" evidence="12">
    <location>
        <begin position="283"/>
        <end position="559"/>
    </location>
</feature>
<dbReference type="AlphaFoldDB" id="A0A022PUL2"/>
<feature type="compositionally biased region" description="Polar residues" evidence="10">
    <location>
        <begin position="540"/>
        <end position="552"/>
    </location>
</feature>
<keyword evidence="7 11" id="KW-1133">Transmembrane helix</keyword>
<dbReference type="SUPFAM" id="SSF52058">
    <property type="entry name" value="L domain-like"/>
    <property type="match status" value="1"/>
</dbReference>
<dbReference type="STRING" id="4155.A0A022PUL2"/>
<dbReference type="PROSITE" id="PS50011">
    <property type="entry name" value="PROTEIN_KINASE_DOM"/>
    <property type="match status" value="1"/>
</dbReference>
<dbReference type="SUPFAM" id="SSF56112">
    <property type="entry name" value="Protein kinase-like (PK-like)"/>
    <property type="match status" value="1"/>
</dbReference>
<dbReference type="InterPro" id="IPR001245">
    <property type="entry name" value="Ser-Thr/Tyr_kinase_cat_dom"/>
</dbReference>
<proteinExistence type="predicted"/>
<evidence type="ECO:0000256" key="4">
    <source>
        <dbReference type="ARBA" id="ARBA00022692"/>
    </source>
</evidence>
<feature type="non-terminal residue" evidence="13">
    <location>
        <position position="1"/>
    </location>
</feature>
<dbReference type="GO" id="GO:0005524">
    <property type="term" value="F:ATP binding"/>
    <property type="evidence" value="ECO:0007669"/>
    <property type="project" value="UniProtKB-UniRule"/>
</dbReference>
<evidence type="ECO:0000256" key="8">
    <source>
        <dbReference type="ARBA" id="ARBA00023136"/>
    </source>
</evidence>
<evidence type="ECO:0000256" key="2">
    <source>
        <dbReference type="ARBA" id="ARBA00022553"/>
    </source>
</evidence>
<evidence type="ECO:0000256" key="11">
    <source>
        <dbReference type="SAM" id="Phobius"/>
    </source>
</evidence>
<feature type="transmembrane region" description="Helical" evidence="11">
    <location>
        <begin position="206"/>
        <end position="228"/>
    </location>
</feature>
<keyword evidence="3" id="KW-0433">Leucine-rich repeat</keyword>